<dbReference type="eggNOG" id="COG1401">
    <property type="taxonomic scope" value="Bacteria"/>
</dbReference>
<dbReference type="eggNOG" id="COG1196">
    <property type="taxonomic scope" value="Bacteria"/>
</dbReference>
<dbReference type="RefSeq" id="WP_015903375.1">
    <property type="nucleotide sequence ID" value="NC_012108.1"/>
</dbReference>
<feature type="region of interest" description="Disordered" evidence="2">
    <location>
        <begin position="1"/>
        <end position="25"/>
    </location>
</feature>
<reference evidence="3 4" key="1">
    <citation type="journal article" date="2009" name="Environ. Microbiol.">
        <title>Genome sequence of Desulfobacterium autotrophicum HRM2, a marine sulfate reducer oxidizing organic carbon completely to carbon dioxide.</title>
        <authorList>
            <person name="Strittmatter A.W."/>
            <person name="Liesegang H."/>
            <person name="Rabus R."/>
            <person name="Decker I."/>
            <person name="Amann J."/>
            <person name="Andres S."/>
            <person name="Henne A."/>
            <person name="Fricke W.F."/>
            <person name="Martinez-Arias R."/>
            <person name="Bartels D."/>
            <person name="Goesmann A."/>
            <person name="Krause L."/>
            <person name="Puehler A."/>
            <person name="Klenk H.P."/>
            <person name="Richter M."/>
            <person name="Schuler M."/>
            <person name="Gloeckner F.O."/>
            <person name="Meyerdierks A."/>
            <person name="Gottschalk G."/>
            <person name="Amann R."/>
        </authorList>
    </citation>
    <scope>NUCLEOTIDE SEQUENCE [LARGE SCALE GENOMIC DNA]</scope>
    <source>
        <strain evidence="4">ATCC 43914 / DSM 3382 / HRM2</strain>
    </source>
</reference>
<dbReference type="HOGENOM" id="CLU_018486_0_0_7"/>
<name>C0Q9M4_DESAH</name>
<evidence type="ECO:0000313" key="3">
    <source>
        <dbReference type="EMBL" id="ACN14588.1"/>
    </source>
</evidence>
<sequence>MGKNKKKNKQKIKNNKESINSSQNESLKSKIIKAMGVNNFLSPDSVFKPGNIDIGLLEKDEDLRPKAEKLLDEIIQFSDDLKQKSEDLDKSKEGIEVLNKSIGQEKEALSTQQKKVEEIEAQVIEKKDQLNLKEAKLTEWEEDLGGREADAKSGFLSEKQKACLEKRDALDLLEKEYKEKFEKERDALFQKEKELDERGLELSQREASAKAGFVDEKRKVLEAFQKQIDDKQEQFGKLKQTMAAEKLKHDEKLSMDKELLLLEINKVRDEHQEKLELERTLVETERCQLEIKQKELERHVNQLEIRKRSQNDWEQSIKDDLQEKSSSQIISLGSQLEQMKNYRSKDQETIQELNRELIQYADLAKSLDGAGIEDVQVKLEENRKEIKKLKAELAAAPRDDLEQENDRLLEQIDDMSEQNTDLKSELWSAKTELDKMNLSVAAKHNLIKEKKVLELHNKILDSAIKELRVQVDDLVEKQQGNNAFPALCGLDKKHGQDGVNLQVVPDLKNFADQIRKGMACIYSDTPLYYRSEDIRLFLGGLAMSNLHILHGMSGTGKTSLAKAFTKVVGGYCTDIAVQAGWRDKDDLLGHFNAFEKKFYEREALQALYRAQLPEFKDKINVILLDEMNLSRPEQYFAEFLSAMEKQPDQREIVLLESEIQNSPRLFEEGRKIKIPENVWFIGTANHDETTNEFADKTYDRAHVMELGRNDGEIGTDDYEQTTYRFSSLTKQFHAAAVKHGNTVNSFFKNFEDSKLADVLEQNFTVRWGNRLREHAKKFIPVVKEAGGSFEEGLDHLLASKVFRDGKVTGRFDTVLKDLDDVEAALIETWTDIGLTHDPVKTLACIEKDRRRMERGA</sequence>
<proteinExistence type="predicted"/>
<protein>
    <submittedName>
        <fullName evidence="3">Uncharacterized protein</fullName>
    </submittedName>
</protein>
<dbReference type="SUPFAM" id="SSF52540">
    <property type="entry name" value="P-loop containing nucleoside triphosphate hydrolases"/>
    <property type="match status" value="1"/>
</dbReference>
<dbReference type="KEGG" id="dat:HRM2_14790"/>
<organism evidence="3 4">
    <name type="scientific">Desulforapulum autotrophicum (strain ATCC 43914 / DSM 3382 / VKM B-1955 / HRM2)</name>
    <name type="common">Desulfobacterium autotrophicum</name>
    <dbReference type="NCBI Taxonomy" id="177437"/>
    <lineage>
        <taxon>Bacteria</taxon>
        <taxon>Pseudomonadati</taxon>
        <taxon>Thermodesulfobacteriota</taxon>
        <taxon>Desulfobacteria</taxon>
        <taxon>Desulfobacterales</taxon>
        <taxon>Desulfobacteraceae</taxon>
        <taxon>Desulforapulum</taxon>
    </lineage>
</organism>
<dbReference type="STRING" id="177437.HRM2_14790"/>
<feature type="coiled-coil region" evidence="1">
    <location>
        <begin position="336"/>
        <end position="432"/>
    </location>
</feature>
<dbReference type="InterPro" id="IPR027417">
    <property type="entry name" value="P-loop_NTPase"/>
</dbReference>
<evidence type="ECO:0000256" key="2">
    <source>
        <dbReference type="SAM" id="MobiDB-lite"/>
    </source>
</evidence>
<keyword evidence="4" id="KW-1185">Reference proteome</keyword>
<accession>C0Q9M4</accession>
<dbReference type="Gene3D" id="3.40.50.300">
    <property type="entry name" value="P-loop containing nucleotide triphosphate hydrolases"/>
    <property type="match status" value="1"/>
</dbReference>
<keyword evidence="1" id="KW-0175">Coiled coil</keyword>
<feature type="compositionally biased region" description="Basic residues" evidence="2">
    <location>
        <begin position="1"/>
        <end position="13"/>
    </location>
</feature>
<gene>
    <name evidence="3" type="ordered locus">HRM2_14790</name>
</gene>
<dbReference type="EMBL" id="CP001087">
    <property type="protein sequence ID" value="ACN14588.1"/>
    <property type="molecule type" value="Genomic_DNA"/>
</dbReference>
<dbReference type="AlphaFoldDB" id="C0Q9M4"/>
<dbReference type="OrthoDB" id="9781481at2"/>
<dbReference type="Proteomes" id="UP000000442">
    <property type="component" value="Chromosome"/>
</dbReference>
<evidence type="ECO:0000256" key="1">
    <source>
        <dbReference type="SAM" id="Coils"/>
    </source>
</evidence>
<feature type="coiled-coil region" evidence="1">
    <location>
        <begin position="67"/>
        <end position="241"/>
    </location>
</feature>
<evidence type="ECO:0000313" key="4">
    <source>
        <dbReference type="Proteomes" id="UP000000442"/>
    </source>
</evidence>